<accession>S8AN58</accession>
<dbReference type="HOGENOM" id="CLU_1669990_0_0_1"/>
<evidence type="ECO:0000313" key="3">
    <source>
        <dbReference type="Proteomes" id="UP000019376"/>
    </source>
</evidence>
<keyword evidence="3" id="KW-1185">Reference proteome</keyword>
<feature type="region of interest" description="Disordered" evidence="1">
    <location>
        <begin position="77"/>
        <end position="118"/>
    </location>
</feature>
<name>S8AN58_PENO1</name>
<protein>
    <submittedName>
        <fullName evidence="2">Uncharacterized protein</fullName>
    </submittedName>
</protein>
<evidence type="ECO:0000313" key="2">
    <source>
        <dbReference type="EMBL" id="EPS27323.1"/>
    </source>
</evidence>
<gene>
    <name evidence="2" type="ORF">PDE_02266</name>
</gene>
<dbReference type="AlphaFoldDB" id="S8AN58"/>
<dbReference type="EMBL" id="KB644410">
    <property type="protein sequence ID" value="EPS27323.1"/>
    <property type="molecule type" value="Genomic_DNA"/>
</dbReference>
<sequence>MGVSYIDVDDDMLLPSEGQALVQGGSQDDIRTHTVFPRDAQVELGGERESLVESYGETLRSEMRPLLQERWRSDAPEYISDWTQRETRPGVSISSVSPSGETLSTSSGTEKSQDPAYYQAAGPNIASRAWHQGGHLYAALVVEGLDANEGDLGEKKRH</sequence>
<reference evidence="2 3" key="1">
    <citation type="journal article" date="2013" name="PLoS ONE">
        <title>Genomic and secretomic analyses reveal unique features of the lignocellulolytic enzyme system of Penicillium decumbens.</title>
        <authorList>
            <person name="Liu G."/>
            <person name="Zhang L."/>
            <person name="Wei X."/>
            <person name="Zou G."/>
            <person name="Qin Y."/>
            <person name="Ma L."/>
            <person name="Li J."/>
            <person name="Zheng H."/>
            <person name="Wang S."/>
            <person name="Wang C."/>
            <person name="Xun L."/>
            <person name="Zhao G.-P."/>
            <person name="Zhou Z."/>
            <person name="Qu Y."/>
        </authorList>
    </citation>
    <scope>NUCLEOTIDE SEQUENCE [LARGE SCALE GENOMIC DNA]</scope>
    <source>
        <strain evidence="3">114-2 / CGMCC 5302</strain>
    </source>
</reference>
<dbReference type="Proteomes" id="UP000019376">
    <property type="component" value="Unassembled WGS sequence"/>
</dbReference>
<proteinExistence type="predicted"/>
<feature type="compositionally biased region" description="Low complexity" evidence="1">
    <location>
        <begin position="89"/>
        <end position="110"/>
    </location>
</feature>
<organism evidence="2 3">
    <name type="scientific">Penicillium oxalicum (strain 114-2 / CGMCC 5302)</name>
    <name type="common">Penicillium decumbens</name>
    <dbReference type="NCBI Taxonomy" id="933388"/>
    <lineage>
        <taxon>Eukaryota</taxon>
        <taxon>Fungi</taxon>
        <taxon>Dikarya</taxon>
        <taxon>Ascomycota</taxon>
        <taxon>Pezizomycotina</taxon>
        <taxon>Eurotiomycetes</taxon>
        <taxon>Eurotiomycetidae</taxon>
        <taxon>Eurotiales</taxon>
        <taxon>Aspergillaceae</taxon>
        <taxon>Penicillium</taxon>
    </lineage>
</organism>
<evidence type="ECO:0000256" key="1">
    <source>
        <dbReference type="SAM" id="MobiDB-lite"/>
    </source>
</evidence>